<keyword evidence="9" id="KW-1185">Reference proteome</keyword>
<dbReference type="InterPro" id="IPR014284">
    <property type="entry name" value="RNA_pol_sigma-70_dom"/>
</dbReference>
<dbReference type="Gene3D" id="1.10.10.10">
    <property type="entry name" value="Winged helix-like DNA-binding domain superfamily/Winged helix DNA-binding domain"/>
    <property type="match status" value="1"/>
</dbReference>
<dbReference type="GO" id="GO:0006352">
    <property type="term" value="P:DNA-templated transcription initiation"/>
    <property type="evidence" value="ECO:0007669"/>
    <property type="project" value="InterPro"/>
</dbReference>
<evidence type="ECO:0000313" key="8">
    <source>
        <dbReference type="EMBL" id="PSK95635.1"/>
    </source>
</evidence>
<dbReference type="SUPFAM" id="SSF88946">
    <property type="entry name" value="Sigma2 domain of RNA polymerase sigma factors"/>
    <property type="match status" value="1"/>
</dbReference>
<dbReference type="SUPFAM" id="SSF54427">
    <property type="entry name" value="NTF2-like"/>
    <property type="match status" value="1"/>
</dbReference>
<keyword evidence="5" id="KW-0804">Transcription</keyword>
<comment type="similarity">
    <text evidence="1">Belongs to the sigma-70 factor family. ECF subfamily.</text>
</comment>
<dbReference type="InterPro" id="IPR013325">
    <property type="entry name" value="RNA_pol_sigma_r2"/>
</dbReference>
<name>A0A2P8DEJ2_9ACTN</name>
<accession>A0A2P8DEJ2</accession>
<proteinExistence type="inferred from homology"/>
<dbReference type="OrthoDB" id="3211555at2"/>
<dbReference type="GO" id="GO:0016987">
    <property type="term" value="F:sigma factor activity"/>
    <property type="evidence" value="ECO:0007669"/>
    <property type="project" value="UniProtKB-KW"/>
</dbReference>
<dbReference type="Proteomes" id="UP000240542">
    <property type="component" value="Unassembled WGS sequence"/>
</dbReference>
<dbReference type="EMBL" id="PYGA01000014">
    <property type="protein sequence ID" value="PSK95635.1"/>
    <property type="molecule type" value="Genomic_DNA"/>
</dbReference>
<comment type="caution">
    <text evidence="8">The sequence shown here is derived from an EMBL/GenBank/DDBJ whole genome shotgun (WGS) entry which is preliminary data.</text>
</comment>
<feature type="domain" description="RNA polymerase sigma-70 region 2" evidence="6">
    <location>
        <begin position="10"/>
        <end position="70"/>
    </location>
</feature>
<dbReference type="InterPro" id="IPR007627">
    <property type="entry name" value="RNA_pol_sigma70_r2"/>
</dbReference>
<evidence type="ECO:0000259" key="6">
    <source>
        <dbReference type="Pfam" id="PF04542"/>
    </source>
</evidence>
<dbReference type="Gene3D" id="3.10.450.50">
    <property type="match status" value="1"/>
</dbReference>
<comment type="subunit">
    <text evidence="2">Interacts transiently with the RNA polymerase catalytic core formed by RpoA, RpoB, RpoC and RpoZ (2 alpha, 1 beta, 1 beta' and 1 omega subunit) to form the RNA polymerase holoenzyme that can initiate transcription.</text>
</comment>
<dbReference type="NCBIfam" id="TIGR02937">
    <property type="entry name" value="sigma70-ECF"/>
    <property type="match status" value="1"/>
</dbReference>
<dbReference type="NCBIfam" id="NF007214">
    <property type="entry name" value="PRK09636.1"/>
    <property type="match status" value="1"/>
</dbReference>
<dbReference type="SUPFAM" id="SSF88659">
    <property type="entry name" value="Sigma3 and sigma4 domains of RNA polymerase sigma factors"/>
    <property type="match status" value="1"/>
</dbReference>
<evidence type="ECO:0000259" key="7">
    <source>
        <dbReference type="Pfam" id="PF08281"/>
    </source>
</evidence>
<evidence type="ECO:0000256" key="4">
    <source>
        <dbReference type="ARBA" id="ARBA00023082"/>
    </source>
</evidence>
<dbReference type="RefSeq" id="WP_106584571.1">
    <property type="nucleotide sequence ID" value="NZ_PYGA01000014.1"/>
</dbReference>
<keyword evidence="4" id="KW-0731">Sigma factor</keyword>
<dbReference type="Pfam" id="PF04542">
    <property type="entry name" value="Sigma70_r2"/>
    <property type="match status" value="1"/>
</dbReference>
<evidence type="ECO:0000256" key="3">
    <source>
        <dbReference type="ARBA" id="ARBA00023015"/>
    </source>
</evidence>
<evidence type="ECO:0000256" key="5">
    <source>
        <dbReference type="ARBA" id="ARBA00023163"/>
    </source>
</evidence>
<organism evidence="8 9">
    <name type="scientific">Murinocardiopsis flavida</name>
    <dbReference type="NCBI Taxonomy" id="645275"/>
    <lineage>
        <taxon>Bacteria</taxon>
        <taxon>Bacillati</taxon>
        <taxon>Actinomycetota</taxon>
        <taxon>Actinomycetes</taxon>
        <taxon>Streptosporangiales</taxon>
        <taxon>Nocardiopsidaceae</taxon>
        <taxon>Murinocardiopsis</taxon>
    </lineage>
</organism>
<reference evidence="8 9" key="1">
    <citation type="submission" date="2018-03" db="EMBL/GenBank/DDBJ databases">
        <title>Genomic Encyclopedia of Archaeal and Bacterial Type Strains, Phase II (KMG-II): from individual species to whole genera.</title>
        <authorList>
            <person name="Goeker M."/>
        </authorList>
    </citation>
    <scope>NUCLEOTIDE SEQUENCE [LARGE SCALE GENOMIC DNA]</scope>
    <source>
        <strain evidence="8 9">DSM 45312</strain>
    </source>
</reference>
<dbReference type="Gene3D" id="1.10.1740.10">
    <property type="match status" value="1"/>
</dbReference>
<protein>
    <submittedName>
        <fullName evidence="8">RNA polymerase sigma-70 factor (ECF subfamily)</fullName>
    </submittedName>
</protein>
<evidence type="ECO:0000256" key="1">
    <source>
        <dbReference type="ARBA" id="ARBA00010641"/>
    </source>
</evidence>
<evidence type="ECO:0000256" key="2">
    <source>
        <dbReference type="ARBA" id="ARBA00011344"/>
    </source>
</evidence>
<dbReference type="GO" id="GO:0003677">
    <property type="term" value="F:DNA binding"/>
    <property type="evidence" value="ECO:0007669"/>
    <property type="project" value="InterPro"/>
</dbReference>
<gene>
    <name evidence="8" type="ORF">CLV63_11468</name>
</gene>
<dbReference type="AlphaFoldDB" id="A0A2P8DEJ2"/>
<dbReference type="InterPro" id="IPR013324">
    <property type="entry name" value="RNA_pol_sigma_r3/r4-like"/>
</dbReference>
<dbReference type="InterPro" id="IPR036388">
    <property type="entry name" value="WH-like_DNA-bd_sf"/>
</dbReference>
<dbReference type="PANTHER" id="PTHR30173">
    <property type="entry name" value="SIGMA 19 FACTOR"/>
    <property type="match status" value="1"/>
</dbReference>
<dbReference type="InterPro" id="IPR013249">
    <property type="entry name" value="RNA_pol_sigma70_r4_t2"/>
</dbReference>
<dbReference type="Pfam" id="PF08281">
    <property type="entry name" value="Sigma70_r4_2"/>
    <property type="match status" value="1"/>
</dbReference>
<feature type="domain" description="RNA polymerase sigma factor 70 region 4 type 2" evidence="7">
    <location>
        <begin position="105"/>
        <end position="156"/>
    </location>
</feature>
<dbReference type="PANTHER" id="PTHR30173:SF36">
    <property type="entry name" value="ECF RNA POLYMERASE SIGMA FACTOR SIGJ"/>
    <property type="match status" value="1"/>
</dbReference>
<evidence type="ECO:0000313" key="9">
    <source>
        <dbReference type="Proteomes" id="UP000240542"/>
    </source>
</evidence>
<sequence length="305" mass="33243">MNIVTPERIDALRSLAFSMAYRMLGQAADAEDIAQEALVKLLGTPRVENQEALITTIATRLSIDVLRSARARRETYVGDWLPEPLVAEDAAGPAHAELADDLSTAFLVLLETLSPIERAAFLLHETLGFSHREAAAVIDRSEQATRKIVSRARARIADRRPRHADAPRQRAELVERFLAACEHGLVDEFVELLHDDVVLTGDSGGNVPRGVAISKPVSGRRGVTKLLLGFSRYMVPAHFESRTVNGTPGAVIVAEPVVGGGLIAVIDFEFTEGRISHIRSVINPDKLRHLGHLADLHAFANGRTL</sequence>
<keyword evidence="3" id="KW-0805">Transcription regulation</keyword>
<dbReference type="InterPro" id="IPR052704">
    <property type="entry name" value="ECF_Sigma-70_Domain"/>
</dbReference>
<dbReference type="InterPro" id="IPR032710">
    <property type="entry name" value="NTF2-like_dom_sf"/>
</dbReference>